<comment type="caution">
    <text evidence="9">The sequence shown here is derived from an EMBL/GenBank/DDBJ whole genome shotgun (WGS) entry which is preliminary data.</text>
</comment>
<dbReference type="Proteomes" id="UP000637578">
    <property type="component" value="Unassembled WGS sequence"/>
</dbReference>
<keyword evidence="10" id="KW-1185">Reference proteome</keyword>
<dbReference type="InterPro" id="IPR005117">
    <property type="entry name" value="NiRdtase/SiRdtase_haem-b_fer"/>
</dbReference>
<keyword evidence="3" id="KW-0479">Metal-binding</keyword>
<dbReference type="EMBL" id="BMMK01000029">
    <property type="protein sequence ID" value="GGM72977.1"/>
    <property type="molecule type" value="Genomic_DNA"/>
</dbReference>
<evidence type="ECO:0000259" key="8">
    <source>
        <dbReference type="Pfam" id="PF03460"/>
    </source>
</evidence>
<keyword evidence="1" id="KW-0004">4Fe-4S</keyword>
<sequence>MSHVSPADDLPTGSRIESTEDLLAGSRADADHLRTASRVSGDRSRPDACPGALQVHQAADGGLARVRVPGGALTAEQLRALGNGAVTFSDGHLELTSRGNVQLRGLCAGDEARLAQLLHMIGLLPSASHERVRNILASPLSGRDGLGALDVRPLVTDLDRALCARMELAELPGRFLFTLDDGRGDVAGLEGDVGVLALSRTEVALLLAGEDSGLRVSPVEAVRTVLAAARAFLAERAAQGSTAWRLAELNDGVARVTGRLRSGVGPSPRDALVPQHVLLPREHGPVGLIEQRDGSVALAVAAPLGRLSARQAEILARAADDGGGGLRITPWRGVVVCDLPPARAEHWSSTMDEHGLVADPASPWVGVSACTGRPGCAKALADVRTDAIRTLRVATGVRDVASPVHWAGCARRCGRPRGRVVEVVAAGDGYQVVRDGIVVARASDIKETAAAVAAARRDQ</sequence>
<dbReference type="AlphaFoldDB" id="A0A8J3CCB1"/>
<dbReference type="GO" id="GO:0051539">
    <property type="term" value="F:4 iron, 4 sulfur cluster binding"/>
    <property type="evidence" value="ECO:0007669"/>
    <property type="project" value="UniProtKB-KW"/>
</dbReference>
<proteinExistence type="predicted"/>
<dbReference type="PANTHER" id="PTHR32439:SF9">
    <property type="entry name" value="BLR3264 PROTEIN"/>
    <property type="match status" value="1"/>
</dbReference>
<evidence type="ECO:0000313" key="9">
    <source>
        <dbReference type="EMBL" id="GGM72977.1"/>
    </source>
</evidence>
<gene>
    <name evidence="9" type="primary">cobG</name>
    <name evidence="9" type="ORF">GCM10012275_49520</name>
</gene>
<dbReference type="RefSeq" id="WP_308424783.1">
    <property type="nucleotide sequence ID" value="NZ_BMMK01000029.1"/>
</dbReference>
<protein>
    <submittedName>
        <fullName evidence="9">Precorrin-3B synthase</fullName>
    </submittedName>
</protein>
<dbReference type="Gene3D" id="3.30.413.10">
    <property type="entry name" value="Sulfite Reductase Hemoprotein, domain 1"/>
    <property type="match status" value="1"/>
</dbReference>
<feature type="region of interest" description="Disordered" evidence="7">
    <location>
        <begin position="1"/>
        <end position="30"/>
    </location>
</feature>
<dbReference type="GO" id="GO:0016491">
    <property type="term" value="F:oxidoreductase activity"/>
    <property type="evidence" value="ECO:0007669"/>
    <property type="project" value="UniProtKB-KW"/>
</dbReference>
<accession>A0A8J3CCB1</accession>
<feature type="domain" description="Nitrite/Sulfite reductase ferredoxin-like" evidence="8">
    <location>
        <begin position="289"/>
        <end position="347"/>
    </location>
</feature>
<reference evidence="9" key="2">
    <citation type="submission" date="2020-09" db="EMBL/GenBank/DDBJ databases">
        <authorList>
            <person name="Sun Q."/>
            <person name="Zhou Y."/>
        </authorList>
    </citation>
    <scope>NUCLEOTIDE SEQUENCE</scope>
    <source>
        <strain evidence="9">CGMCC 4.5737</strain>
    </source>
</reference>
<dbReference type="InterPro" id="IPR045854">
    <property type="entry name" value="NO2/SO3_Rdtase_4Fe4S_sf"/>
</dbReference>
<dbReference type="NCBIfam" id="TIGR02435">
    <property type="entry name" value="CobG"/>
    <property type="match status" value="1"/>
</dbReference>
<organism evidence="9 10">
    <name type="scientific">Longimycelium tulufanense</name>
    <dbReference type="NCBI Taxonomy" id="907463"/>
    <lineage>
        <taxon>Bacteria</taxon>
        <taxon>Bacillati</taxon>
        <taxon>Actinomycetota</taxon>
        <taxon>Actinomycetes</taxon>
        <taxon>Pseudonocardiales</taxon>
        <taxon>Pseudonocardiaceae</taxon>
        <taxon>Longimycelium</taxon>
    </lineage>
</organism>
<evidence type="ECO:0000256" key="7">
    <source>
        <dbReference type="SAM" id="MobiDB-lite"/>
    </source>
</evidence>
<keyword evidence="2" id="KW-0349">Heme</keyword>
<dbReference type="PANTHER" id="PTHR32439">
    <property type="entry name" value="FERREDOXIN--NITRITE REDUCTASE, CHLOROPLASTIC"/>
    <property type="match status" value="1"/>
</dbReference>
<keyword evidence="6" id="KW-0411">Iron-sulfur</keyword>
<reference evidence="9" key="1">
    <citation type="journal article" date="2014" name="Int. J. Syst. Evol. Microbiol.">
        <title>Complete genome sequence of Corynebacterium casei LMG S-19264T (=DSM 44701T), isolated from a smear-ripened cheese.</title>
        <authorList>
            <consortium name="US DOE Joint Genome Institute (JGI-PGF)"/>
            <person name="Walter F."/>
            <person name="Albersmeier A."/>
            <person name="Kalinowski J."/>
            <person name="Ruckert C."/>
        </authorList>
    </citation>
    <scope>NUCLEOTIDE SEQUENCE</scope>
    <source>
        <strain evidence="9">CGMCC 4.5737</strain>
    </source>
</reference>
<dbReference type="InterPro" id="IPR012798">
    <property type="entry name" value="Cbl_synth_CobG-like"/>
</dbReference>
<keyword evidence="4" id="KW-0560">Oxidoreductase</keyword>
<dbReference type="SUPFAM" id="SSF56014">
    <property type="entry name" value="Nitrite and sulphite reductase 4Fe-4S domain-like"/>
    <property type="match status" value="2"/>
</dbReference>
<evidence type="ECO:0000256" key="5">
    <source>
        <dbReference type="ARBA" id="ARBA00023004"/>
    </source>
</evidence>
<dbReference type="Gene3D" id="3.90.480.10">
    <property type="entry name" value="Sulfite Reductase Hemoprotein,Domain 2"/>
    <property type="match status" value="1"/>
</dbReference>
<evidence type="ECO:0000256" key="3">
    <source>
        <dbReference type="ARBA" id="ARBA00022723"/>
    </source>
</evidence>
<keyword evidence="5" id="KW-0408">Iron</keyword>
<dbReference type="InterPro" id="IPR051329">
    <property type="entry name" value="NIR_SIR_4Fe-4S"/>
</dbReference>
<dbReference type="Pfam" id="PF03460">
    <property type="entry name" value="NIR_SIR_ferr"/>
    <property type="match status" value="2"/>
</dbReference>
<name>A0A8J3CCB1_9PSEU</name>
<evidence type="ECO:0000256" key="4">
    <source>
        <dbReference type="ARBA" id="ARBA00023002"/>
    </source>
</evidence>
<dbReference type="InterPro" id="IPR036136">
    <property type="entry name" value="Nit/Sulf_reduc_fer-like_dom_sf"/>
</dbReference>
<evidence type="ECO:0000313" key="10">
    <source>
        <dbReference type="Proteomes" id="UP000637578"/>
    </source>
</evidence>
<dbReference type="SUPFAM" id="SSF55124">
    <property type="entry name" value="Nitrite/Sulfite reductase N-terminal domain-like"/>
    <property type="match status" value="2"/>
</dbReference>
<feature type="domain" description="Nitrite/Sulfite reductase ferredoxin-like" evidence="8">
    <location>
        <begin position="59"/>
        <end position="119"/>
    </location>
</feature>
<evidence type="ECO:0000256" key="2">
    <source>
        <dbReference type="ARBA" id="ARBA00022617"/>
    </source>
</evidence>
<evidence type="ECO:0000256" key="1">
    <source>
        <dbReference type="ARBA" id="ARBA00022485"/>
    </source>
</evidence>
<dbReference type="GO" id="GO:0046872">
    <property type="term" value="F:metal ion binding"/>
    <property type="evidence" value="ECO:0007669"/>
    <property type="project" value="UniProtKB-KW"/>
</dbReference>
<evidence type="ECO:0000256" key="6">
    <source>
        <dbReference type="ARBA" id="ARBA00023014"/>
    </source>
</evidence>